<dbReference type="Pfam" id="PF10504">
    <property type="entry name" value="DUF2452"/>
    <property type="match status" value="1"/>
</dbReference>
<organism evidence="2 3">
    <name type="scientific">Candidatus Thiodictyon syntrophicum</name>
    <dbReference type="NCBI Taxonomy" id="1166950"/>
    <lineage>
        <taxon>Bacteria</taxon>
        <taxon>Pseudomonadati</taxon>
        <taxon>Pseudomonadota</taxon>
        <taxon>Gammaproteobacteria</taxon>
        <taxon>Chromatiales</taxon>
        <taxon>Chromatiaceae</taxon>
        <taxon>Thiodictyon</taxon>
    </lineage>
</organism>
<dbReference type="KEGG" id="tsy:THSYN_04515"/>
<reference evidence="2 3" key="1">
    <citation type="submission" date="2017-03" db="EMBL/GenBank/DDBJ databases">
        <title>Complete genome sequence of Candidatus 'Thiodictyon syntrophicum' sp. nov. strain Cad16T, a photolithoautotroph purple sulfur bacterium isolated from an alpine meromictic lake.</title>
        <authorList>
            <person name="Luedin S.M."/>
            <person name="Pothier J.F."/>
            <person name="Danza F."/>
            <person name="Storelli N."/>
            <person name="Wittwer M."/>
            <person name="Tonolla M."/>
        </authorList>
    </citation>
    <scope>NUCLEOTIDE SEQUENCE [LARGE SCALE GENOMIC DNA]</scope>
    <source>
        <strain evidence="2 3">Cad16T</strain>
    </source>
</reference>
<dbReference type="PANTHER" id="PTHR14553">
    <property type="entry name" value="UNCHARACTERIZED PROTEIN C1ORF50"/>
    <property type="match status" value="1"/>
</dbReference>
<accession>A0A2K8UGG7</accession>
<feature type="region of interest" description="Disordered" evidence="1">
    <location>
        <begin position="1"/>
        <end position="27"/>
    </location>
</feature>
<gene>
    <name evidence="2" type="ORF">THSYN_04515</name>
</gene>
<dbReference type="InterPro" id="IPR019534">
    <property type="entry name" value="DUF2452"/>
</dbReference>
<evidence type="ECO:0000256" key="1">
    <source>
        <dbReference type="SAM" id="MobiDB-lite"/>
    </source>
</evidence>
<evidence type="ECO:0000313" key="2">
    <source>
        <dbReference type="EMBL" id="AUB84645.1"/>
    </source>
</evidence>
<feature type="compositionally biased region" description="Basic and acidic residues" evidence="1">
    <location>
        <begin position="1"/>
        <end position="17"/>
    </location>
</feature>
<evidence type="ECO:0000313" key="3">
    <source>
        <dbReference type="Proteomes" id="UP000232638"/>
    </source>
</evidence>
<dbReference type="OrthoDB" id="662061at2"/>
<protein>
    <recommendedName>
        <fullName evidence="4">DUF2452 domain-containing protein</fullName>
    </recommendedName>
</protein>
<sequence>MIEEEKSDRAPRLHQGPDHSAPYPVSRLAPAFHNPDLAAELARAEQLLSARTGAKLRVLADQIKSLQQAALRVLEEAREEQALSQAQCAFKRIPGRTYHLYRKADGRAFFSMLSPADWGGRPPHGFVGSYRLESDWSWTPAEGAAGPDDTADLVNQLLRGGGLTAGGSS</sequence>
<dbReference type="EMBL" id="CP020370">
    <property type="protein sequence ID" value="AUB84645.1"/>
    <property type="molecule type" value="Genomic_DNA"/>
</dbReference>
<name>A0A2K8UGG7_9GAMM</name>
<dbReference type="AlphaFoldDB" id="A0A2K8UGG7"/>
<dbReference type="Proteomes" id="UP000232638">
    <property type="component" value="Chromosome"/>
</dbReference>
<dbReference type="PANTHER" id="PTHR14553:SF1">
    <property type="entry name" value="SIMILAR TO CHROMOSOME 1 OPEN READING FRAME 50"/>
    <property type="match status" value="1"/>
</dbReference>
<keyword evidence="3" id="KW-1185">Reference proteome</keyword>
<evidence type="ECO:0008006" key="4">
    <source>
        <dbReference type="Google" id="ProtNLM"/>
    </source>
</evidence>
<proteinExistence type="predicted"/>